<feature type="compositionally biased region" description="Polar residues" evidence="8">
    <location>
        <begin position="133"/>
        <end position="146"/>
    </location>
</feature>
<evidence type="ECO:0000256" key="6">
    <source>
        <dbReference type="ARBA" id="ARBA00023242"/>
    </source>
</evidence>
<dbReference type="GO" id="GO:0005816">
    <property type="term" value="C:spindle pole body"/>
    <property type="evidence" value="ECO:0007669"/>
    <property type="project" value="UniProtKB-ARBA"/>
</dbReference>
<keyword evidence="10" id="KW-1185">Reference proteome</keyword>
<proteinExistence type="inferred from homology"/>
<dbReference type="SUPFAM" id="SSF48371">
    <property type="entry name" value="ARM repeat"/>
    <property type="match status" value="1"/>
</dbReference>
<sequence>RVYEVIYTVVNMKGFRQRVVSCPPDVLLTTRPFPPTPFPTMQEHEQLSRAKDANKSSKKKDSNSSQNQASPGAQQTQQSASPNQGTPTSSTTSLNDARGNAPDNGSPAGTPSGGAPHPGTPVQHYIPQGAGQPANNGPATPTRQGQSVAPSVIISPSAPHAPPPGAAETMPGDLAPPRKSHVFDRLQTTPKDISEGIRTPKRQHSSRFDISDQRQRELEKLPGFHEVPPNRRQDLFMQKIDQCNIIFDFNDPSADMKSKEIKRLALHELLDYVANNRSVITEPMYPRVVEMFAKNLFRPIPPPMTPQGEAFDPEEDEPVLEVAWPHIQVVYEFFLRFIESQDFNTNIAKAYIDHGFVLQLLDLFDSEDPRERDFLKTTLHRIYGKFLNLRSYIRRSINNVFFQFMYETERHNGIAELLEILGSIINGFALPLKEEHKLFLTRVLLPMHKVKSLSMYHPQLAYCIVQFLEKDSTLTEDVVLGLLRFWPKTNSTKEVMYLNEVEDIFEVMDPAEFAKVQEPLFHQLAKSVASPHFQVAERALYFWNNEYFCNLVSDNVETILPIMFAPLYENSKGHWNRTIHSMVYNAMKMFMEINPQLFDECSHEYTEHQNSADQRERTRLSRWDSIEQQAKDRRNGIPPPPAPALDVPDPIDEVEAMTHESQKRLNTLKLQEEPDTPKERPSREGTPNSVSFMHFWLLLLRYVHPHAVLFLFRLHCPRICLLLRDHVRPYTVRMILTWKRPFCSRHDAVAPFAVPGDDAAVAAARSARDDVRSVVVPVRPMYKSCIAATLPNNASRGDGAADGHVTFVDFLLQRWHSDYGL</sequence>
<evidence type="ECO:0000256" key="7">
    <source>
        <dbReference type="ARBA" id="ARBA00064351"/>
    </source>
</evidence>
<dbReference type="GO" id="GO:0098813">
    <property type="term" value="P:nuclear chromosome segregation"/>
    <property type="evidence" value="ECO:0007669"/>
    <property type="project" value="UniProtKB-ARBA"/>
</dbReference>
<protein>
    <recommendedName>
        <fullName evidence="11">Serine/threonine-protein phosphatase 2A 56 kDa regulatory subunit</fullName>
    </recommendedName>
</protein>
<evidence type="ECO:0000256" key="8">
    <source>
        <dbReference type="SAM" id="MobiDB-lite"/>
    </source>
</evidence>
<evidence type="ECO:0000313" key="9">
    <source>
        <dbReference type="EMBL" id="KAJ5104397.1"/>
    </source>
</evidence>
<keyword evidence="4" id="KW-0963">Cytoplasm</keyword>
<reference evidence="9" key="1">
    <citation type="submission" date="2022-11" db="EMBL/GenBank/DDBJ databases">
        <authorList>
            <person name="Petersen C."/>
        </authorList>
    </citation>
    <scope>NUCLEOTIDE SEQUENCE</scope>
    <source>
        <strain evidence="9">IBT 34128</strain>
    </source>
</reference>
<accession>A0A9W9FQB3</accession>
<evidence type="ECO:0000256" key="4">
    <source>
        <dbReference type="ARBA" id="ARBA00022490"/>
    </source>
</evidence>
<dbReference type="InterPro" id="IPR016024">
    <property type="entry name" value="ARM-type_fold"/>
</dbReference>
<evidence type="ECO:0008006" key="11">
    <source>
        <dbReference type="Google" id="ProtNLM"/>
    </source>
</evidence>
<dbReference type="GeneID" id="81391494"/>
<dbReference type="GO" id="GO:0005634">
    <property type="term" value="C:nucleus"/>
    <property type="evidence" value="ECO:0007669"/>
    <property type="project" value="UniProtKB-SubCell"/>
</dbReference>
<evidence type="ECO:0000256" key="3">
    <source>
        <dbReference type="ARBA" id="ARBA00008259"/>
    </source>
</evidence>
<feature type="compositionally biased region" description="Polar residues" evidence="8">
    <location>
        <begin position="71"/>
        <end position="95"/>
    </location>
</feature>
<name>A0A9W9FQB3_9EURO</name>
<keyword evidence="6" id="KW-0539">Nucleus</keyword>
<dbReference type="AlphaFoldDB" id="A0A9W9FQB3"/>
<gene>
    <name evidence="9" type="ORF">NUU61_001744</name>
</gene>
<feature type="non-terminal residue" evidence="9">
    <location>
        <position position="1"/>
    </location>
</feature>
<evidence type="ECO:0000313" key="10">
    <source>
        <dbReference type="Proteomes" id="UP001141434"/>
    </source>
</evidence>
<comment type="caution">
    <text evidence="9">The sequence shown here is derived from an EMBL/GenBank/DDBJ whole genome shotgun (WGS) entry which is preliminary data.</text>
</comment>
<feature type="compositionally biased region" description="Low complexity" evidence="8">
    <location>
        <begin position="105"/>
        <end position="121"/>
    </location>
</feature>
<organism evidence="9 10">
    <name type="scientific">Penicillium alfredii</name>
    <dbReference type="NCBI Taxonomy" id="1506179"/>
    <lineage>
        <taxon>Eukaryota</taxon>
        <taxon>Fungi</taxon>
        <taxon>Dikarya</taxon>
        <taxon>Ascomycota</taxon>
        <taxon>Pezizomycotina</taxon>
        <taxon>Eurotiomycetes</taxon>
        <taxon>Eurotiomycetidae</taxon>
        <taxon>Eurotiales</taxon>
        <taxon>Aspergillaceae</taxon>
        <taxon>Penicillium</taxon>
    </lineage>
</organism>
<dbReference type="Pfam" id="PF01603">
    <property type="entry name" value="B56"/>
    <property type="match status" value="1"/>
</dbReference>
<dbReference type="GO" id="GO:0000159">
    <property type="term" value="C:protein phosphatase type 2A complex"/>
    <property type="evidence" value="ECO:0007669"/>
    <property type="project" value="InterPro"/>
</dbReference>
<evidence type="ECO:0000256" key="5">
    <source>
        <dbReference type="ARBA" id="ARBA00022553"/>
    </source>
</evidence>
<dbReference type="GO" id="GO:0019888">
    <property type="term" value="F:protein phosphatase regulator activity"/>
    <property type="evidence" value="ECO:0007669"/>
    <property type="project" value="InterPro"/>
</dbReference>
<dbReference type="OrthoDB" id="10264446at2759"/>
<feature type="region of interest" description="Disordered" evidence="8">
    <location>
        <begin position="629"/>
        <end position="686"/>
    </location>
</feature>
<dbReference type="GO" id="GO:0000776">
    <property type="term" value="C:kinetochore"/>
    <property type="evidence" value="ECO:0007669"/>
    <property type="project" value="UniProtKB-ARBA"/>
</dbReference>
<evidence type="ECO:0000256" key="1">
    <source>
        <dbReference type="ARBA" id="ARBA00004123"/>
    </source>
</evidence>
<feature type="compositionally biased region" description="Low complexity" evidence="8">
    <location>
        <begin position="147"/>
        <end position="158"/>
    </location>
</feature>
<dbReference type="InterPro" id="IPR011989">
    <property type="entry name" value="ARM-like"/>
</dbReference>
<feature type="compositionally biased region" description="Basic and acidic residues" evidence="8">
    <location>
        <begin position="42"/>
        <end position="62"/>
    </location>
</feature>
<dbReference type="RefSeq" id="XP_056513393.1">
    <property type="nucleotide sequence ID" value="XM_056652326.1"/>
</dbReference>
<dbReference type="Gene3D" id="1.25.10.10">
    <property type="entry name" value="Leucine-rich Repeat Variant"/>
    <property type="match status" value="1"/>
</dbReference>
<dbReference type="Proteomes" id="UP001141434">
    <property type="component" value="Unassembled WGS sequence"/>
</dbReference>
<keyword evidence="5" id="KW-0597">Phosphoprotein</keyword>
<evidence type="ECO:0000256" key="2">
    <source>
        <dbReference type="ARBA" id="ARBA00004496"/>
    </source>
</evidence>
<comment type="subcellular location">
    <subcellularLocation>
        <location evidence="2">Cytoplasm</location>
    </subcellularLocation>
    <subcellularLocation>
        <location evidence="1">Nucleus</location>
    </subcellularLocation>
</comment>
<feature type="region of interest" description="Disordered" evidence="8">
    <location>
        <begin position="33"/>
        <end position="209"/>
    </location>
</feature>
<dbReference type="EMBL" id="JAPMSZ010000004">
    <property type="protein sequence ID" value="KAJ5104397.1"/>
    <property type="molecule type" value="Genomic_DNA"/>
</dbReference>
<dbReference type="PANTHER" id="PTHR10257:SF3">
    <property type="entry name" value="SERINE_THREONINE-PROTEIN PHOSPHATASE 2A 56 KDA REGULATORY SUBUNIT GAMMA ISOFORM"/>
    <property type="match status" value="1"/>
</dbReference>
<dbReference type="InterPro" id="IPR002554">
    <property type="entry name" value="PP2A_B56"/>
</dbReference>
<dbReference type="GO" id="GO:1901991">
    <property type="term" value="P:negative regulation of mitotic cell cycle phase transition"/>
    <property type="evidence" value="ECO:0007669"/>
    <property type="project" value="UniProtKB-ARBA"/>
</dbReference>
<dbReference type="GO" id="GO:0007165">
    <property type="term" value="P:signal transduction"/>
    <property type="evidence" value="ECO:0007669"/>
    <property type="project" value="InterPro"/>
</dbReference>
<feature type="compositionally biased region" description="Basic and acidic residues" evidence="8">
    <location>
        <begin position="670"/>
        <end position="683"/>
    </location>
</feature>
<dbReference type="GO" id="GO:0051754">
    <property type="term" value="P:meiotic sister chromatid cohesion, centromeric"/>
    <property type="evidence" value="ECO:0007669"/>
    <property type="project" value="UniProtKB-ARBA"/>
</dbReference>
<dbReference type="FunFam" id="1.25.10.10:FF:000016">
    <property type="entry name" value="Serine/threonine-protein phosphatase 2A 56 kDa regulatory subunit"/>
    <property type="match status" value="1"/>
</dbReference>
<comment type="similarity">
    <text evidence="3">Belongs to the phosphatase 2A regulatory subunit B family.</text>
</comment>
<comment type="subunit">
    <text evidence="7">PP2A consists of a common heterodimeric core enzyme, composed of a 36 kDa catalytic subunit (subunit C) and a 65 kDa constant regulatory subunit (PR65 or subunit A), that associates with a variety of regulatory subunits. Proteins that associate with the core dimer include three families of regulatory subunits B (the R2/B/PR55/B55, R3/B''/PR72/PR130/PR59 and R5/B'/B56 families), the 48 kDa variable regulatory subunit, viral proteins, and cell signaling molecules.</text>
</comment>
<dbReference type="PANTHER" id="PTHR10257">
    <property type="entry name" value="SERINE/THREONINE PROTEIN PHOSPHATASE 2A PP2A REGULATORY SUBUNIT B"/>
    <property type="match status" value="1"/>
</dbReference>
<dbReference type="GO" id="GO:0005737">
    <property type="term" value="C:cytoplasm"/>
    <property type="evidence" value="ECO:0007669"/>
    <property type="project" value="UniProtKB-SubCell"/>
</dbReference>
<reference evidence="9" key="2">
    <citation type="journal article" date="2023" name="IMA Fungus">
        <title>Comparative genomic study of the Penicillium genus elucidates a diverse pangenome and 15 lateral gene transfer events.</title>
        <authorList>
            <person name="Petersen C."/>
            <person name="Sorensen T."/>
            <person name="Nielsen M.R."/>
            <person name="Sondergaard T.E."/>
            <person name="Sorensen J.L."/>
            <person name="Fitzpatrick D.A."/>
            <person name="Frisvad J.C."/>
            <person name="Nielsen K.L."/>
        </authorList>
    </citation>
    <scope>NUCLEOTIDE SEQUENCE</scope>
    <source>
        <strain evidence="9">IBT 34128</strain>
    </source>
</reference>